<dbReference type="EMBL" id="CACRXK020001839">
    <property type="protein sequence ID" value="CAB3991385.1"/>
    <property type="molecule type" value="Genomic_DNA"/>
</dbReference>
<sequence length="148" mass="16298">MALAAKWQEEGKTDLAEFVANRGPKIVNEAMETAKELNEAQERLKRANKTRIELLEESAASACVDGCQGEWLSAAKEILVLNGIGIQDFSSALHDALKRGRGKYRNVYIYGPANCGKTFLLSPLKKIFECFMNPASGTFAWLGIENAE</sequence>
<proteinExistence type="predicted"/>
<dbReference type="Gene3D" id="3.40.50.300">
    <property type="entry name" value="P-loop containing nucleotide triphosphate hydrolases"/>
    <property type="match status" value="1"/>
</dbReference>
<dbReference type="AlphaFoldDB" id="A0A6S7GIE7"/>
<organism evidence="1 2">
    <name type="scientific">Paramuricea clavata</name>
    <name type="common">Red gorgonian</name>
    <name type="synonym">Violescent sea-whip</name>
    <dbReference type="NCBI Taxonomy" id="317549"/>
    <lineage>
        <taxon>Eukaryota</taxon>
        <taxon>Metazoa</taxon>
        <taxon>Cnidaria</taxon>
        <taxon>Anthozoa</taxon>
        <taxon>Octocorallia</taxon>
        <taxon>Malacalcyonacea</taxon>
        <taxon>Plexauridae</taxon>
        <taxon>Paramuricea</taxon>
    </lineage>
</organism>
<keyword evidence="2" id="KW-1185">Reference proteome</keyword>
<name>A0A6S7GIE7_PARCT</name>
<accession>A0A6S7GIE7</accession>
<dbReference type="SUPFAM" id="SSF52540">
    <property type="entry name" value="P-loop containing nucleoside triphosphate hydrolases"/>
    <property type="match status" value="1"/>
</dbReference>
<protein>
    <submittedName>
        <fullName evidence="1">Uncharacterized protein</fullName>
    </submittedName>
</protein>
<evidence type="ECO:0000313" key="2">
    <source>
        <dbReference type="Proteomes" id="UP001152795"/>
    </source>
</evidence>
<dbReference type="Proteomes" id="UP001152795">
    <property type="component" value="Unassembled WGS sequence"/>
</dbReference>
<dbReference type="InterPro" id="IPR027417">
    <property type="entry name" value="P-loop_NTPase"/>
</dbReference>
<feature type="non-terminal residue" evidence="1">
    <location>
        <position position="148"/>
    </location>
</feature>
<reference evidence="1" key="1">
    <citation type="submission" date="2020-04" db="EMBL/GenBank/DDBJ databases">
        <authorList>
            <person name="Alioto T."/>
            <person name="Alioto T."/>
            <person name="Gomez Garrido J."/>
        </authorList>
    </citation>
    <scope>NUCLEOTIDE SEQUENCE</scope>
    <source>
        <strain evidence="1">A484AB</strain>
    </source>
</reference>
<evidence type="ECO:0000313" key="1">
    <source>
        <dbReference type="EMBL" id="CAB3991385.1"/>
    </source>
</evidence>
<gene>
    <name evidence="1" type="ORF">PACLA_8A060163</name>
</gene>
<comment type="caution">
    <text evidence="1">The sequence shown here is derived from an EMBL/GenBank/DDBJ whole genome shotgun (WGS) entry which is preliminary data.</text>
</comment>